<dbReference type="InterPro" id="IPR006073">
    <property type="entry name" value="GTP-bd"/>
</dbReference>
<comment type="subcellular location">
    <subcellularLocation>
        <location evidence="5">Cytoplasm</location>
    </subcellularLocation>
</comment>
<evidence type="ECO:0000259" key="7">
    <source>
        <dbReference type="PROSITE" id="PS51710"/>
    </source>
</evidence>
<sequence>MFLDHVQLRVAAGHGGSGAMSFRREKFAPEGGPDGGDGGKGGSILFRANKALNTLNPYRHKREYSAERGRQGEGCMRHGKDGLDIVLEVPLGTVIRDSDTGEMLAELMAHGEEVCVARGGRGGLGNTNFKSSTNRTPRHHQPGEDGEERNLDLELKLIADVGLVGFPNAGKSTLVSRLSAARPKIANYPFTTLEPQLGVVSLDRFGGDLLDSWVIADIPGLIEGAASGAGLGIQFLRHVERTRMLLQLVDLSDPVEEPADAIRIIEGEVEAFSPVLAAKPRWLVGTKLDALQDDSRREAFVALCEARGQKPIFISGVTGEGLRELAFAVDDALKVMAGQKEAAPKDEAW</sequence>
<dbReference type="InterPro" id="IPR006074">
    <property type="entry name" value="GTP1-OBG_CS"/>
</dbReference>
<comment type="function">
    <text evidence="5">An essential GTPase which binds GTP, GDP and possibly (p)ppGpp with moderate affinity, with high nucleotide exchange rates and a fairly low GTP hydrolysis rate. Plays a role in control of the cell cycle, stress response, ribosome biogenesis and in those bacteria that undergo differentiation, in morphogenesis control.</text>
</comment>
<dbReference type="PROSITE" id="PS51710">
    <property type="entry name" value="G_OBG"/>
    <property type="match status" value="1"/>
</dbReference>
<feature type="compositionally biased region" description="Gly residues" evidence="6">
    <location>
        <begin position="32"/>
        <end position="42"/>
    </location>
</feature>
<feature type="binding site" evidence="5">
    <location>
        <position position="192"/>
    </location>
    <ligand>
        <name>Mg(2+)</name>
        <dbReference type="ChEBI" id="CHEBI:18420"/>
    </ligand>
</feature>
<comment type="subunit">
    <text evidence="5">Monomer.</text>
</comment>
<comment type="caution">
    <text evidence="9">The sequence shown here is derived from an EMBL/GenBank/DDBJ whole genome shotgun (WGS) entry which is preliminary data.</text>
</comment>
<evidence type="ECO:0000256" key="4">
    <source>
        <dbReference type="ARBA" id="ARBA00023134"/>
    </source>
</evidence>
<feature type="domain" description="Obg" evidence="8">
    <location>
        <begin position="1"/>
        <end position="158"/>
    </location>
</feature>
<comment type="similarity">
    <text evidence="1 5">Belongs to the TRAFAC class OBG-HflX-like GTPase superfamily. OBG GTPase family.</text>
</comment>
<evidence type="ECO:0000313" key="10">
    <source>
        <dbReference type="Proteomes" id="UP001165069"/>
    </source>
</evidence>
<keyword evidence="5" id="KW-0378">Hydrolase</keyword>
<dbReference type="InterPro" id="IPR036726">
    <property type="entry name" value="GTP1_OBG_dom_sf"/>
</dbReference>
<dbReference type="PANTHER" id="PTHR11702">
    <property type="entry name" value="DEVELOPMENTALLY REGULATED GTP-BINDING PROTEIN-RELATED"/>
    <property type="match status" value="1"/>
</dbReference>
<dbReference type="SUPFAM" id="SSF82051">
    <property type="entry name" value="Obg GTP-binding protein N-terminal domain"/>
    <property type="match status" value="1"/>
</dbReference>
<feature type="binding site" evidence="5">
    <location>
        <begin position="217"/>
        <end position="220"/>
    </location>
    <ligand>
        <name>GTP</name>
        <dbReference type="ChEBI" id="CHEBI:37565"/>
    </ligand>
</feature>
<dbReference type="Gene3D" id="2.70.210.12">
    <property type="entry name" value="GTP1/OBG domain"/>
    <property type="match status" value="1"/>
</dbReference>
<accession>A0ABQ5QIK1</accession>
<keyword evidence="2 5" id="KW-0547">Nucleotide-binding</keyword>
<keyword evidence="3 5" id="KW-0460">Magnesium</keyword>
<feature type="binding site" evidence="5">
    <location>
        <begin position="286"/>
        <end position="289"/>
    </location>
    <ligand>
        <name>GTP</name>
        <dbReference type="ChEBI" id="CHEBI:37565"/>
    </ligand>
</feature>
<evidence type="ECO:0000259" key="8">
    <source>
        <dbReference type="PROSITE" id="PS51883"/>
    </source>
</evidence>
<keyword evidence="5" id="KW-0963">Cytoplasm</keyword>
<dbReference type="PROSITE" id="PS51883">
    <property type="entry name" value="OBG"/>
    <property type="match status" value="1"/>
</dbReference>
<evidence type="ECO:0000256" key="2">
    <source>
        <dbReference type="ARBA" id="ARBA00022741"/>
    </source>
</evidence>
<keyword evidence="10" id="KW-1185">Reference proteome</keyword>
<feature type="region of interest" description="Disordered" evidence="6">
    <location>
        <begin position="125"/>
        <end position="147"/>
    </location>
</feature>
<organism evidence="9 10">
    <name type="scientific">Geothrix limicola</name>
    <dbReference type="NCBI Taxonomy" id="2927978"/>
    <lineage>
        <taxon>Bacteria</taxon>
        <taxon>Pseudomonadati</taxon>
        <taxon>Acidobacteriota</taxon>
        <taxon>Holophagae</taxon>
        <taxon>Holophagales</taxon>
        <taxon>Holophagaceae</taxon>
        <taxon>Geothrix</taxon>
    </lineage>
</organism>
<feature type="domain" description="OBG-type G" evidence="7">
    <location>
        <begin position="159"/>
        <end position="334"/>
    </location>
</feature>
<dbReference type="InterPro" id="IPR014100">
    <property type="entry name" value="GTP-bd_Obg/CgtA"/>
</dbReference>
<dbReference type="PROSITE" id="PS00905">
    <property type="entry name" value="GTP1_OBG"/>
    <property type="match status" value="1"/>
</dbReference>
<feature type="binding site" evidence="5">
    <location>
        <position position="172"/>
    </location>
    <ligand>
        <name>Mg(2+)</name>
        <dbReference type="ChEBI" id="CHEBI:18420"/>
    </ligand>
</feature>
<gene>
    <name evidence="5 9" type="primary">obg</name>
    <name evidence="9" type="ORF">GETHLI_28880</name>
</gene>
<keyword evidence="5" id="KW-0479">Metal-binding</keyword>
<dbReference type="PRINTS" id="PR00326">
    <property type="entry name" value="GTP1OBG"/>
</dbReference>
<dbReference type="Pfam" id="PF01018">
    <property type="entry name" value="GTP1_OBG"/>
    <property type="match status" value="1"/>
</dbReference>
<feature type="binding site" evidence="5">
    <location>
        <begin position="190"/>
        <end position="194"/>
    </location>
    <ligand>
        <name>GTP</name>
        <dbReference type="ChEBI" id="CHEBI:37565"/>
    </ligand>
</feature>
<dbReference type="InterPro" id="IPR027417">
    <property type="entry name" value="P-loop_NTPase"/>
</dbReference>
<dbReference type="NCBIfam" id="TIGR02729">
    <property type="entry name" value="Obg_CgtA"/>
    <property type="match status" value="1"/>
</dbReference>
<dbReference type="EMBL" id="BSDE01000006">
    <property type="protein sequence ID" value="GLH74386.1"/>
    <property type="molecule type" value="Genomic_DNA"/>
</dbReference>
<dbReference type="NCBIfam" id="NF008955">
    <property type="entry name" value="PRK12297.1"/>
    <property type="match status" value="1"/>
</dbReference>
<feature type="binding site" evidence="5">
    <location>
        <begin position="165"/>
        <end position="172"/>
    </location>
    <ligand>
        <name>GTP</name>
        <dbReference type="ChEBI" id="CHEBI:37565"/>
    </ligand>
</feature>
<dbReference type="InterPro" id="IPR031167">
    <property type="entry name" value="G_OBG"/>
</dbReference>
<dbReference type="SUPFAM" id="SSF52540">
    <property type="entry name" value="P-loop containing nucleoside triphosphate hydrolases"/>
    <property type="match status" value="1"/>
</dbReference>
<name>A0ABQ5QIK1_9BACT</name>
<dbReference type="PANTHER" id="PTHR11702:SF31">
    <property type="entry name" value="MITOCHONDRIAL RIBOSOME-ASSOCIATED GTPASE 2"/>
    <property type="match status" value="1"/>
</dbReference>
<feature type="compositionally biased region" description="Polar residues" evidence="6">
    <location>
        <begin position="126"/>
        <end position="135"/>
    </location>
</feature>
<reference evidence="9 10" key="1">
    <citation type="journal article" date="2023" name="Antonie Van Leeuwenhoek">
        <title>Mesoterricola silvestris gen. nov., sp. nov., Mesoterricola sediminis sp. nov., Geothrix oryzae sp. nov., Geothrix edaphica sp. nov., Geothrix rubra sp. nov., and Geothrix limicola sp. nov., six novel members of Acidobacteriota isolated from soils.</title>
        <authorList>
            <person name="Itoh H."/>
            <person name="Sugisawa Y."/>
            <person name="Mise K."/>
            <person name="Xu Z."/>
            <person name="Kuniyasu M."/>
            <person name="Ushijima N."/>
            <person name="Kawano K."/>
            <person name="Kobayashi E."/>
            <person name="Shiratori Y."/>
            <person name="Masuda Y."/>
            <person name="Senoo K."/>
        </authorList>
    </citation>
    <scope>NUCLEOTIDE SEQUENCE [LARGE SCALE GENOMIC DNA]</scope>
    <source>
        <strain evidence="9 10">Red804</strain>
    </source>
</reference>
<feature type="binding site" evidence="5">
    <location>
        <begin position="315"/>
        <end position="317"/>
    </location>
    <ligand>
        <name>GTP</name>
        <dbReference type="ChEBI" id="CHEBI:37565"/>
    </ligand>
</feature>
<evidence type="ECO:0000256" key="6">
    <source>
        <dbReference type="SAM" id="MobiDB-lite"/>
    </source>
</evidence>
<dbReference type="RefSeq" id="WP_285576633.1">
    <property type="nucleotide sequence ID" value="NZ_BSDE01000006.1"/>
</dbReference>
<dbReference type="NCBIfam" id="NF008956">
    <property type="entry name" value="PRK12299.1"/>
    <property type="match status" value="1"/>
</dbReference>
<dbReference type="CDD" id="cd01898">
    <property type="entry name" value="Obg"/>
    <property type="match status" value="1"/>
</dbReference>
<dbReference type="InterPro" id="IPR006169">
    <property type="entry name" value="GTP1_OBG_dom"/>
</dbReference>
<keyword evidence="4 5" id="KW-0342">GTP-binding</keyword>
<evidence type="ECO:0000256" key="1">
    <source>
        <dbReference type="ARBA" id="ARBA00007699"/>
    </source>
</evidence>
<comment type="cofactor">
    <cofactor evidence="5">
        <name>Mg(2+)</name>
        <dbReference type="ChEBI" id="CHEBI:18420"/>
    </cofactor>
</comment>
<evidence type="ECO:0000256" key="3">
    <source>
        <dbReference type="ARBA" id="ARBA00022842"/>
    </source>
</evidence>
<dbReference type="InterPro" id="IPR045086">
    <property type="entry name" value="OBG_GTPase"/>
</dbReference>
<dbReference type="PIRSF" id="PIRSF002401">
    <property type="entry name" value="GTP_bd_Obg/CgtA"/>
    <property type="match status" value="1"/>
</dbReference>
<dbReference type="Proteomes" id="UP001165069">
    <property type="component" value="Unassembled WGS sequence"/>
</dbReference>
<proteinExistence type="inferred from homology"/>
<dbReference type="Gene3D" id="3.40.50.300">
    <property type="entry name" value="P-loop containing nucleotide triphosphate hydrolases"/>
    <property type="match status" value="1"/>
</dbReference>
<dbReference type="EC" id="3.6.5.-" evidence="5"/>
<dbReference type="Pfam" id="PF01926">
    <property type="entry name" value="MMR_HSR1"/>
    <property type="match status" value="1"/>
</dbReference>
<protein>
    <recommendedName>
        <fullName evidence="5">GTPase Obg</fullName>
        <ecNumber evidence="5">3.6.5.-</ecNumber>
    </recommendedName>
    <alternativeName>
        <fullName evidence="5">GTP-binding protein Obg</fullName>
    </alternativeName>
</protein>
<dbReference type="HAMAP" id="MF_01454">
    <property type="entry name" value="GTPase_Obg"/>
    <property type="match status" value="1"/>
</dbReference>
<evidence type="ECO:0000256" key="5">
    <source>
        <dbReference type="HAMAP-Rule" id="MF_01454"/>
    </source>
</evidence>
<feature type="region of interest" description="Disordered" evidence="6">
    <location>
        <begin position="14"/>
        <end position="42"/>
    </location>
</feature>
<evidence type="ECO:0000313" key="9">
    <source>
        <dbReference type="EMBL" id="GLH74386.1"/>
    </source>
</evidence>